<dbReference type="Gene3D" id="1.10.287.950">
    <property type="entry name" value="Methyl-accepting chemotaxis protein"/>
    <property type="match status" value="1"/>
</dbReference>
<reference evidence="11 13" key="2">
    <citation type="submission" date="2017-12" db="EMBL/GenBank/DDBJ databases">
        <title>Comparative Functional Genomics of Dry Heat Resistant strains isolated from the Viking Spacecraft.</title>
        <authorList>
            <person name="Seuylemezian A."/>
            <person name="Cooper K."/>
            <person name="Vaishampayan P."/>
        </authorList>
    </citation>
    <scope>NUCLEOTIDE SEQUENCE [LARGE SCALE GENOMIC DNA]</scope>
    <source>
        <strain evidence="11 13">ATCC 29669</strain>
    </source>
</reference>
<keyword evidence="4 6" id="KW-0807">Transducer</keyword>
<feature type="domain" description="HAMP" evidence="9">
    <location>
        <begin position="204"/>
        <end position="257"/>
    </location>
</feature>
<dbReference type="PROSITE" id="PS50885">
    <property type="entry name" value="HAMP"/>
    <property type="match status" value="1"/>
</dbReference>
<dbReference type="InterPro" id="IPR004089">
    <property type="entry name" value="MCPsignal_dom"/>
</dbReference>
<comment type="subcellular location">
    <subcellularLocation>
        <location evidence="1">Cell membrane</location>
    </subcellularLocation>
</comment>
<dbReference type="SUPFAM" id="SSF58104">
    <property type="entry name" value="Methyl-accepting chemotaxis protein (MCP) signaling domain"/>
    <property type="match status" value="1"/>
</dbReference>
<dbReference type="Proteomes" id="UP000235114">
    <property type="component" value="Unassembled WGS sequence"/>
</dbReference>
<feature type="domain" description="Methyl-accepting transducer" evidence="8">
    <location>
        <begin position="276"/>
        <end position="526"/>
    </location>
</feature>
<keyword evidence="13" id="KW-1185">Reference proteome</keyword>
<evidence type="ECO:0000256" key="4">
    <source>
        <dbReference type="ARBA" id="ARBA00023224"/>
    </source>
</evidence>
<dbReference type="CDD" id="cd06225">
    <property type="entry name" value="HAMP"/>
    <property type="match status" value="1"/>
</dbReference>
<feature type="transmembrane region" description="Helical" evidence="7">
    <location>
        <begin position="20"/>
        <end position="41"/>
    </location>
</feature>
<keyword evidence="3 7" id="KW-0472">Membrane</keyword>
<keyword evidence="7" id="KW-0812">Transmembrane</keyword>
<dbReference type="EMBL" id="PGVD01000013">
    <property type="protein sequence ID" value="PLS00275.1"/>
    <property type="molecule type" value="Genomic_DNA"/>
</dbReference>
<dbReference type="GO" id="GO:0007165">
    <property type="term" value="P:signal transduction"/>
    <property type="evidence" value="ECO:0007669"/>
    <property type="project" value="UniProtKB-KW"/>
</dbReference>
<dbReference type="InterPro" id="IPR004090">
    <property type="entry name" value="Chemotax_Me-accpt_rcpt"/>
</dbReference>
<dbReference type="SMART" id="SM00304">
    <property type="entry name" value="HAMP"/>
    <property type="match status" value="1"/>
</dbReference>
<dbReference type="PROSITE" id="PS50111">
    <property type="entry name" value="CHEMOTAXIS_TRANSDUC_2"/>
    <property type="match status" value="1"/>
</dbReference>
<evidence type="ECO:0000256" key="7">
    <source>
        <dbReference type="SAM" id="Phobius"/>
    </source>
</evidence>
<accession>A0A2N5GRU5</accession>
<evidence type="ECO:0000259" key="9">
    <source>
        <dbReference type="PROSITE" id="PS50885"/>
    </source>
</evidence>
<comment type="similarity">
    <text evidence="5">Belongs to the methyl-accepting chemotaxis (MCP) protein family.</text>
</comment>
<dbReference type="PANTHER" id="PTHR32089:SF112">
    <property type="entry name" value="LYSOZYME-LIKE PROTEIN-RELATED"/>
    <property type="match status" value="1"/>
</dbReference>
<dbReference type="Pfam" id="PF00672">
    <property type="entry name" value="HAMP"/>
    <property type="match status" value="1"/>
</dbReference>
<gene>
    <name evidence="10" type="ORF">CU635_02530</name>
    <name evidence="11" type="ORF">CVD25_04240</name>
</gene>
<evidence type="ECO:0000256" key="5">
    <source>
        <dbReference type="ARBA" id="ARBA00029447"/>
    </source>
</evidence>
<comment type="caution">
    <text evidence="10">The sequence shown here is derived from an EMBL/GenBank/DDBJ whole genome shotgun (WGS) entry which is preliminary data.</text>
</comment>
<proteinExistence type="inferred from homology"/>
<dbReference type="Gene3D" id="6.10.340.10">
    <property type="match status" value="1"/>
</dbReference>
<dbReference type="RefSeq" id="WP_101575818.1">
    <property type="nucleotide sequence ID" value="NZ_PGVA01000004.1"/>
</dbReference>
<dbReference type="PRINTS" id="PR00260">
    <property type="entry name" value="CHEMTRNSDUCR"/>
</dbReference>
<evidence type="ECO:0000256" key="3">
    <source>
        <dbReference type="ARBA" id="ARBA00023136"/>
    </source>
</evidence>
<evidence type="ECO:0000313" key="13">
    <source>
        <dbReference type="Proteomes" id="UP000235114"/>
    </source>
</evidence>
<keyword evidence="7" id="KW-1133">Transmembrane helix</keyword>
<feature type="transmembrane region" description="Helical" evidence="7">
    <location>
        <begin position="181"/>
        <end position="203"/>
    </location>
</feature>
<dbReference type="InterPro" id="IPR003660">
    <property type="entry name" value="HAMP_dom"/>
</dbReference>
<reference evidence="10 12" key="1">
    <citation type="submission" date="2017-11" db="EMBL/GenBank/DDBJ databases">
        <title>Comparitive Functional Genomics of Dry Heat Resistant strains isolated from the Viking Spacecraft.</title>
        <authorList>
            <person name="Seuylemezian A."/>
            <person name="Cooper K."/>
            <person name="Vaishampayan P."/>
        </authorList>
    </citation>
    <scope>NUCLEOTIDE SEQUENCE [LARGE SCALE GENOMIC DNA]</scope>
    <source>
        <strain evidence="10 12">M4.6</strain>
    </source>
</reference>
<evidence type="ECO:0000256" key="1">
    <source>
        <dbReference type="ARBA" id="ARBA00004236"/>
    </source>
</evidence>
<dbReference type="Proteomes" id="UP000234951">
    <property type="component" value="Unassembled WGS sequence"/>
</dbReference>
<evidence type="ECO:0000313" key="11">
    <source>
        <dbReference type="EMBL" id="PLS00275.1"/>
    </source>
</evidence>
<evidence type="ECO:0000256" key="6">
    <source>
        <dbReference type="PROSITE-ProRule" id="PRU00284"/>
    </source>
</evidence>
<sequence length="566" mass="62672">MASGEIWGGMLSRLSLQARLLAIILSLLLVTISSIAYISFVKSKETTVQLMEQRLEKEAATISEMAKNLMLIYVGKEEKFSEKMDQVIKSQDADMAQDDLKGDYFLINQKGVEPFQVSRNSKLVFPDSVLTDIRSQQKGILHREINRELYTISFHNIQELNGIYVIVIPQKLYLKNINEMATYMVITVLISLVVTSVIITLLVRSLTKPISNLHEVMKEIRNGNLDLQIEAKPSTPEINSLIKSVQAMVLQMRDLLFNISGTTNNLSITGNELREISSDVISQNRQLVEAIQVVKAGAEQTAGSSEESVHTFHEMKRSISNIFMNIEHITDKAAAMNRSAVHGEKSVAAMAESITGFAGEFRGVTETIHAVKNHSSSIAKVINLIQEIAEQTKLLSLNAAIEAARAGESGKGFAVVAGEVRKLADQSSRAADEITTTIHQMETVSLKASDEFEKMLTGLESHLNNASVSRQTFDSLMLEIEAVNEMIANVQALLSGLNDTLPKMEQASESFVFVSQQTVASAEEMMSASKQQMEKVKLSHSAGEKLMTLSDELSELTKHYHYNEKK</sequence>
<name>A0A2N5GRU5_9BACI</name>
<dbReference type="SMART" id="SM00283">
    <property type="entry name" value="MA"/>
    <property type="match status" value="1"/>
</dbReference>
<dbReference type="OrthoDB" id="2010115at2"/>
<dbReference type="GO" id="GO:0004888">
    <property type="term" value="F:transmembrane signaling receptor activity"/>
    <property type="evidence" value="ECO:0007669"/>
    <property type="project" value="InterPro"/>
</dbReference>
<evidence type="ECO:0000313" key="10">
    <source>
        <dbReference type="EMBL" id="PLR86154.1"/>
    </source>
</evidence>
<dbReference type="EMBL" id="PGVA01000004">
    <property type="protein sequence ID" value="PLR86154.1"/>
    <property type="molecule type" value="Genomic_DNA"/>
</dbReference>
<protein>
    <submittedName>
        <fullName evidence="10">Methyl-accepting chemotaxis protein</fullName>
    </submittedName>
</protein>
<keyword evidence="2" id="KW-1003">Cell membrane</keyword>
<organism evidence="10 12">
    <name type="scientific">Bacillus canaveralius</name>
    <dbReference type="NCBI Taxonomy" id="1403243"/>
    <lineage>
        <taxon>Bacteria</taxon>
        <taxon>Bacillati</taxon>
        <taxon>Bacillota</taxon>
        <taxon>Bacilli</taxon>
        <taxon>Bacillales</taxon>
        <taxon>Bacillaceae</taxon>
        <taxon>Bacillus</taxon>
    </lineage>
</organism>
<evidence type="ECO:0000259" key="8">
    <source>
        <dbReference type="PROSITE" id="PS50111"/>
    </source>
</evidence>
<dbReference type="GO" id="GO:0005886">
    <property type="term" value="C:plasma membrane"/>
    <property type="evidence" value="ECO:0007669"/>
    <property type="project" value="UniProtKB-SubCell"/>
</dbReference>
<dbReference type="GO" id="GO:0006935">
    <property type="term" value="P:chemotaxis"/>
    <property type="evidence" value="ECO:0007669"/>
    <property type="project" value="InterPro"/>
</dbReference>
<evidence type="ECO:0000256" key="2">
    <source>
        <dbReference type="ARBA" id="ARBA00022475"/>
    </source>
</evidence>
<dbReference type="Pfam" id="PF00015">
    <property type="entry name" value="MCPsignal"/>
    <property type="match status" value="1"/>
</dbReference>
<evidence type="ECO:0000313" key="12">
    <source>
        <dbReference type="Proteomes" id="UP000234951"/>
    </source>
</evidence>
<dbReference type="PANTHER" id="PTHR32089">
    <property type="entry name" value="METHYL-ACCEPTING CHEMOTAXIS PROTEIN MCPB"/>
    <property type="match status" value="1"/>
</dbReference>
<dbReference type="AlphaFoldDB" id="A0A2N5GRU5"/>